<dbReference type="RefSeq" id="WP_168988404.1">
    <property type="nucleotide sequence ID" value="NZ_CAWPHM010000295.1"/>
</dbReference>
<protein>
    <submittedName>
        <fullName evidence="2">DUF1178 family protein</fullName>
    </submittedName>
</protein>
<dbReference type="InterPro" id="IPR009562">
    <property type="entry name" value="DUF1178"/>
</dbReference>
<feature type="region of interest" description="Disordered" evidence="1">
    <location>
        <begin position="56"/>
        <end position="85"/>
    </location>
</feature>
<keyword evidence="3" id="KW-1185">Reference proteome</keyword>
<sequence>MIVLNLSCENDHAFEGWFASAIAFESQLDRGLVACPVCASTKIVRKLSAPYVNTRSSVAAESAQKQPDQPARTAPASLPATTPTPEAIAAVMKALRQMASSSEDVGKRFPEEARRIHYGETEARNIKGQASADDVGELIEEGIMVVPLPPDEGEMH</sequence>
<proteinExistence type="predicted"/>
<name>A0A972FDX2_9RHOO</name>
<organism evidence="2 3">
    <name type="scientific">Azoarcus taiwanensis</name>
    <dbReference type="NCBI Taxonomy" id="666964"/>
    <lineage>
        <taxon>Bacteria</taxon>
        <taxon>Pseudomonadati</taxon>
        <taxon>Pseudomonadota</taxon>
        <taxon>Betaproteobacteria</taxon>
        <taxon>Rhodocyclales</taxon>
        <taxon>Zoogloeaceae</taxon>
        <taxon>Azoarcus</taxon>
    </lineage>
</organism>
<dbReference type="EMBL" id="WTVM01000068">
    <property type="protein sequence ID" value="NMG03693.1"/>
    <property type="molecule type" value="Genomic_DNA"/>
</dbReference>
<dbReference type="Pfam" id="PF06676">
    <property type="entry name" value="DUF1178"/>
    <property type="match status" value="1"/>
</dbReference>
<gene>
    <name evidence="2" type="ORF">GPA21_12020</name>
</gene>
<dbReference type="Proteomes" id="UP000599523">
    <property type="component" value="Unassembled WGS sequence"/>
</dbReference>
<evidence type="ECO:0000256" key="1">
    <source>
        <dbReference type="SAM" id="MobiDB-lite"/>
    </source>
</evidence>
<evidence type="ECO:0000313" key="3">
    <source>
        <dbReference type="Proteomes" id="UP000599523"/>
    </source>
</evidence>
<dbReference type="AlphaFoldDB" id="A0A972FDX2"/>
<reference evidence="2" key="1">
    <citation type="submission" date="2019-12" db="EMBL/GenBank/DDBJ databases">
        <title>Comparative genomics gives insights into the taxonomy of the Azoarcus-Aromatoleum group and reveals separate origins of nif in the plant-associated Azoarcus and non-plant-associated Aromatoleum sub-groups.</title>
        <authorList>
            <person name="Lafos M."/>
            <person name="Maluk M."/>
            <person name="Batista M."/>
            <person name="Junghare M."/>
            <person name="Carmona M."/>
            <person name="Faoro H."/>
            <person name="Cruz L.M."/>
            <person name="Battistoni F."/>
            <person name="De Souza E."/>
            <person name="Pedrosa F."/>
            <person name="Chen W.-M."/>
            <person name="Poole P.S."/>
            <person name="Dixon R.A."/>
            <person name="James E.K."/>
        </authorList>
    </citation>
    <scope>NUCLEOTIDE SEQUENCE</scope>
    <source>
        <strain evidence="2">NSC3</strain>
    </source>
</reference>
<accession>A0A972FDX2</accession>
<feature type="compositionally biased region" description="Low complexity" evidence="1">
    <location>
        <begin position="70"/>
        <end position="85"/>
    </location>
</feature>
<feature type="compositionally biased region" description="Polar residues" evidence="1">
    <location>
        <begin position="56"/>
        <end position="67"/>
    </location>
</feature>
<comment type="caution">
    <text evidence="2">The sequence shown here is derived from an EMBL/GenBank/DDBJ whole genome shotgun (WGS) entry which is preliminary data.</text>
</comment>
<dbReference type="PIRSF" id="PIRSF032131">
    <property type="entry name" value="UCP032131"/>
    <property type="match status" value="1"/>
</dbReference>
<evidence type="ECO:0000313" key="2">
    <source>
        <dbReference type="EMBL" id="NMG03693.1"/>
    </source>
</evidence>